<gene>
    <name evidence="1" type="ORF">METZ01_LOCUS300233</name>
</gene>
<evidence type="ECO:0000313" key="1">
    <source>
        <dbReference type="EMBL" id="SVC47379.1"/>
    </source>
</evidence>
<proteinExistence type="predicted"/>
<dbReference type="AlphaFoldDB" id="A0A382MET1"/>
<reference evidence="1" key="1">
    <citation type="submission" date="2018-05" db="EMBL/GenBank/DDBJ databases">
        <authorList>
            <person name="Lanie J.A."/>
            <person name="Ng W.-L."/>
            <person name="Kazmierczak K.M."/>
            <person name="Andrzejewski T.M."/>
            <person name="Davidsen T.M."/>
            <person name="Wayne K.J."/>
            <person name="Tettelin H."/>
            <person name="Glass J.I."/>
            <person name="Rusch D."/>
            <person name="Podicherti R."/>
            <person name="Tsui H.-C.T."/>
            <person name="Winkler M.E."/>
        </authorList>
    </citation>
    <scope>NUCLEOTIDE SEQUENCE</scope>
</reference>
<accession>A0A382MET1</accession>
<organism evidence="1">
    <name type="scientific">marine metagenome</name>
    <dbReference type="NCBI Taxonomy" id="408172"/>
    <lineage>
        <taxon>unclassified sequences</taxon>
        <taxon>metagenomes</taxon>
        <taxon>ecological metagenomes</taxon>
    </lineage>
</organism>
<name>A0A382MET1_9ZZZZ</name>
<protein>
    <submittedName>
        <fullName evidence="1">Uncharacterized protein</fullName>
    </submittedName>
</protein>
<feature type="non-terminal residue" evidence="1">
    <location>
        <position position="27"/>
    </location>
</feature>
<dbReference type="EMBL" id="UINC01093174">
    <property type="protein sequence ID" value="SVC47379.1"/>
    <property type="molecule type" value="Genomic_DNA"/>
</dbReference>
<sequence>MLIYWGCGEEQDTTSTEISLWGEYYSV</sequence>